<sequence>MFAAAQGQGVSMAGFLGVVSTKVFYLICSAPKVDPCVPNGQSWTDSQQKDSQRLQLQSLTCLCRKKPVFRGSLLELLHPSSVIWVKSPEGAGNRQLAQMHHLSSYTLEADLVQSLLNVVVLSCKIVVNASELWALVSSCHDLSVYL</sequence>
<keyword evidence="2" id="KW-1185">Reference proteome</keyword>
<evidence type="ECO:0000313" key="2">
    <source>
        <dbReference type="Proteomes" id="UP000322234"/>
    </source>
</evidence>
<dbReference type="AlphaFoldDB" id="A0A6B0RPY6"/>
<comment type="caution">
    <text evidence="1">The sequence shown here is derived from an EMBL/GenBank/DDBJ whole genome shotgun (WGS) entry which is preliminary data.</text>
</comment>
<organism evidence="1 2">
    <name type="scientific">Bos mutus</name>
    <name type="common">wild yak</name>
    <dbReference type="NCBI Taxonomy" id="72004"/>
    <lineage>
        <taxon>Eukaryota</taxon>
        <taxon>Metazoa</taxon>
        <taxon>Chordata</taxon>
        <taxon>Craniata</taxon>
        <taxon>Vertebrata</taxon>
        <taxon>Euteleostomi</taxon>
        <taxon>Mammalia</taxon>
        <taxon>Eutheria</taxon>
        <taxon>Laurasiatheria</taxon>
        <taxon>Artiodactyla</taxon>
        <taxon>Ruminantia</taxon>
        <taxon>Pecora</taxon>
        <taxon>Bovidae</taxon>
        <taxon>Bovinae</taxon>
        <taxon>Bos</taxon>
    </lineage>
</organism>
<dbReference type="Proteomes" id="UP000322234">
    <property type="component" value="Unassembled WGS sequence"/>
</dbReference>
<protein>
    <submittedName>
        <fullName evidence="1">Uncharacterized protein</fullName>
    </submittedName>
</protein>
<proteinExistence type="predicted"/>
<dbReference type="EMBL" id="VBQZ03000060">
    <property type="protein sequence ID" value="MXQ89996.1"/>
    <property type="molecule type" value="Genomic_DNA"/>
</dbReference>
<accession>A0A6B0RPY6</accession>
<gene>
    <name evidence="1" type="ORF">E5288_WYG013994</name>
</gene>
<reference evidence="1" key="1">
    <citation type="submission" date="2019-10" db="EMBL/GenBank/DDBJ databases">
        <title>The sequence and de novo assembly of the wild yak genome.</title>
        <authorList>
            <person name="Liu Y."/>
        </authorList>
    </citation>
    <scope>NUCLEOTIDE SEQUENCE [LARGE SCALE GENOMIC DNA]</scope>
    <source>
        <strain evidence="1">WY2019</strain>
    </source>
</reference>
<name>A0A6B0RPY6_9CETA</name>
<evidence type="ECO:0000313" key="1">
    <source>
        <dbReference type="EMBL" id="MXQ89996.1"/>
    </source>
</evidence>